<comment type="function">
    <text evidence="6">Catalyzes the glycosylation of 4,4'-diaponeurosporenoate, i.e. the esterification of glucose at the C1'' position with the carboxyl group of 4,4'-diaponeurosporenic acid, to form glycosyl-4,4'-diaponeurosporenoate. This is a step in the biosynthesis of staphyloxanthin, an orange pigment present in most staphylococci strains.</text>
</comment>
<evidence type="ECO:0000313" key="12">
    <source>
        <dbReference type="EMBL" id="GFG61482.1"/>
    </source>
</evidence>
<dbReference type="RefSeq" id="WP_246244239.1">
    <property type="nucleotide sequence ID" value="NZ_BAAAMC010000032.1"/>
</dbReference>
<evidence type="ECO:0000256" key="10">
    <source>
        <dbReference type="SAM" id="MobiDB-lite"/>
    </source>
</evidence>
<comment type="caution">
    <text evidence="12">The sequence shown here is derived from an EMBL/GenBank/DDBJ whole genome shotgun (WGS) entry which is preliminary data.</text>
</comment>
<evidence type="ECO:0000256" key="8">
    <source>
        <dbReference type="ARBA" id="ARBA00038120"/>
    </source>
</evidence>
<keyword evidence="13" id="KW-1185">Reference proteome</keyword>
<keyword evidence="3" id="KW-0328">Glycosyltransferase</keyword>
<feature type="domain" description="Glycosyltransferase 2-like" evidence="11">
    <location>
        <begin position="9"/>
        <end position="159"/>
    </location>
</feature>
<comment type="pathway">
    <text evidence="7">Carotenoid biosynthesis; staphyloxanthin biosynthesis; staphyloxanthin from farnesyl diphosphate: step 4/5.</text>
</comment>
<evidence type="ECO:0000256" key="3">
    <source>
        <dbReference type="ARBA" id="ARBA00022676"/>
    </source>
</evidence>
<evidence type="ECO:0000256" key="4">
    <source>
        <dbReference type="ARBA" id="ARBA00022679"/>
    </source>
</evidence>
<proteinExistence type="inferred from homology"/>
<dbReference type="GO" id="GO:0005886">
    <property type="term" value="C:plasma membrane"/>
    <property type="evidence" value="ECO:0007669"/>
    <property type="project" value="UniProtKB-SubCell"/>
</dbReference>
<dbReference type="Pfam" id="PF00535">
    <property type="entry name" value="Glycos_transf_2"/>
    <property type="match status" value="1"/>
</dbReference>
<dbReference type="InterPro" id="IPR001173">
    <property type="entry name" value="Glyco_trans_2-like"/>
</dbReference>
<feature type="region of interest" description="Disordered" evidence="10">
    <location>
        <begin position="203"/>
        <end position="229"/>
    </location>
</feature>
<sequence length="229" mass="24850">MSLFSGAGVVIPAHNEKANLPRSLRAVITAAAGALIPVHIVVVLDNCDDNSEQLAAMFGTQVHFVTVDAGNVGAARAAGFSYVRSLCTTDEDTWYATTDADTRVDPDWLIRQLDVCSSEGADMVLGVVRIADWRRLPVAVLRRYVRGYESKSDHVHGANMGFRADAYWKVGGFQPLRTKEDVDLVQRFTAAGFRVRHEPKLSVATSARPQGRAPGGFAAHLRSLNKDSA</sequence>
<evidence type="ECO:0000256" key="7">
    <source>
        <dbReference type="ARBA" id="ARBA00037904"/>
    </source>
</evidence>
<accession>A0A7I9WUQ5</accession>
<evidence type="ECO:0000256" key="6">
    <source>
        <dbReference type="ARBA" id="ARBA00037281"/>
    </source>
</evidence>
<organism evidence="12 13">
    <name type="scientific">Mycolicibacterium murale</name>
    <dbReference type="NCBI Taxonomy" id="182220"/>
    <lineage>
        <taxon>Bacteria</taxon>
        <taxon>Bacillati</taxon>
        <taxon>Actinomycetota</taxon>
        <taxon>Actinomycetes</taxon>
        <taxon>Mycobacteriales</taxon>
        <taxon>Mycobacteriaceae</taxon>
        <taxon>Mycolicibacterium</taxon>
    </lineage>
</organism>
<gene>
    <name evidence="12" type="ORF">MMUR_56180</name>
</gene>
<evidence type="ECO:0000256" key="9">
    <source>
        <dbReference type="ARBA" id="ARBA00040345"/>
    </source>
</evidence>
<dbReference type="InterPro" id="IPR029044">
    <property type="entry name" value="Nucleotide-diphossugar_trans"/>
</dbReference>
<keyword evidence="2" id="KW-1003">Cell membrane</keyword>
<keyword evidence="5" id="KW-0472">Membrane</keyword>
<evidence type="ECO:0000259" key="11">
    <source>
        <dbReference type="Pfam" id="PF00535"/>
    </source>
</evidence>
<evidence type="ECO:0000313" key="13">
    <source>
        <dbReference type="Proteomes" id="UP000465241"/>
    </source>
</evidence>
<keyword evidence="4 12" id="KW-0808">Transferase</keyword>
<dbReference type="Proteomes" id="UP000465241">
    <property type="component" value="Unassembled WGS sequence"/>
</dbReference>
<dbReference type="PANTHER" id="PTHR43646">
    <property type="entry name" value="GLYCOSYLTRANSFERASE"/>
    <property type="match status" value="1"/>
</dbReference>
<reference evidence="12 13" key="1">
    <citation type="journal article" date="2019" name="Emerg. Microbes Infect.">
        <title>Comprehensive subspecies identification of 175 nontuberculous mycobacteria species based on 7547 genomic profiles.</title>
        <authorList>
            <person name="Matsumoto Y."/>
            <person name="Kinjo T."/>
            <person name="Motooka D."/>
            <person name="Nabeya D."/>
            <person name="Jung N."/>
            <person name="Uechi K."/>
            <person name="Horii T."/>
            <person name="Iida T."/>
            <person name="Fujita J."/>
            <person name="Nakamura S."/>
        </authorList>
    </citation>
    <scope>NUCLEOTIDE SEQUENCE [LARGE SCALE GENOMIC DNA]</scope>
    <source>
        <strain evidence="12 13">JCM 13392</strain>
    </source>
</reference>
<comment type="similarity">
    <text evidence="8">Belongs to the glycosyltransferase 2 family. CrtQ subfamily.</text>
</comment>
<evidence type="ECO:0000256" key="5">
    <source>
        <dbReference type="ARBA" id="ARBA00023136"/>
    </source>
</evidence>
<dbReference type="SUPFAM" id="SSF53448">
    <property type="entry name" value="Nucleotide-diphospho-sugar transferases"/>
    <property type="match status" value="1"/>
</dbReference>
<protein>
    <recommendedName>
        <fullName evidence="9">4,4'-diaponeurosporenoate glycosyltransferase</fullName>
    </recommendedName>
</protein>
<dbReference type="GO" id="GO:0016757">
    <property type="term" value="F:glycosyltransferase activity"/>
    <property type="evidence" value="ECO:0007669"/>
    <property type="project" value="UniProtKB-KW"/>
</dbReference>
<dbReference type="EMBL" id="BLKT01000003">
    <property type="protein sequence ID" value="GFG61482.1"/>
    <property type="molecule type" value="Genomic_DNA"/>
</dbReference>
<dbReference type="AlphaFoldDB" id="A0A7I9WUQ5"/>
<name>A0A7I9WUQ5_9MYCO</name>
<comment type="subcellular location">
    <subcellularLocation>
        <location evidence="1">Cell membrane</location>
    </subcellularLocation>
</comment>
<dbReference type="PANTHER" id="PTHR43646:SF2">
    <property type="entry name" value="GLYCOSYLTRANSFERASE 2-LIKE DOMAIN-CONTAINING PROTEIN"/>
    <property type="match status" value="1"/>
</dbReference>
<evidence type="ECO:0000256" key="2">
    <source>
        <dbReference type="ARBA" id="ARBA00022475"/>
    </source>
</evidence>
<evidence type="ECO:0000256" key="1">
    <source>
        <dbReference type="ARBA" id="ARBA00004236"/>
    </source>
</evidence>
<dbReference type="Gene3D" id="3.90.550.10">
    <property type="entry name" value="Spore Coat Polysaccharide Biosynthesis Protein SpsA, Chain A"/>
    <property type="match status" value="1"/>
</dbReference>